<dbReference type="SUPFAM" id="SSF51569">
    <property type="entry name" value="Aldolase"/>
    <property type="match status" value="1"/>
</dbReference>
<dbReference type="GO" id="GO:0016829">
    <property type="term" value="F:lyase activity"/>
    <property type="evidence" value="ECO:0007669"/>
    <property type="project" value="InterPro"/>
</dbReference>
<evidence type="ECO:0000313" key="1">
    <source>
        <dbReference type="EMBL" id="GAI78456.1"/>
    </source>
</evidence>
<dbReference type="InterPro" id="IPR013785">
    <property type="entry name" value="Aldolase_TIM"/>
</dbReference>
<dbReference type="InterPro" id="IPR002220">
    <property type="entry name" value="DapA-like"/>
</dbReference>
<dbReference type="AlphaFoldDB" id="X1SH68"/>
<dbReference type="Pfam" id="PF00701">
    <property type="entry name" value="DHDPS"/>
    <property type="match status" value="1"/>
</dbReference>
<reference evidence="1" key="1">
    <citation type="journal article" date="2014" name="Front. Microbiol.">
        <title>High frequency of phylogenetically diverse reductive dehalogenase-homologous genes in deep subseafloor sedimentary metagenomes.</title>
        <authorList>
            <person name="Kawai M."/>
            <person name="Futagami T."/>
            <person name="Toyoda A."/>
            <person name="Takaki Y."/>
            <person name="Nishi S."/>
            <person name="Hori S."/>
            <person name="Arai W."/>
            <person name="Tsubouchi T."/>
            <person name="Morono Y."/>
            <person name="Uchiyama I."/>
            <person name="Ito T."/>
            <person name="Fujiyama A."/>
            <person name="Inagaki F."/>
            <person name="Takami H."/>
        </authorList>
    </citation>
    <scope>NUCLEOTIDE SEQUENCE</scope>
    <source>
        <strain evidence="1">Expedition CK06-06</strain>
    </source>
</reference>
<evidence type="ECO:0008006" key="2">
    <source>
        <dbReference type="Google" id="ProtNLM"/>
    </source>
</evidence>
<comment type="caution">
    <text evidence="1">The sequence shown here is derived from an EMBL/GenBank/DDBJ whole genome shotgun (WGS) entry which is preliminary data.</text>
</comment>
<feature type="non-terminal residue" evidence="1">
    <location>
        <position position="89"/>
    </location>
</feature>
<gene>
    <name evidence="1" type="ORF">S12H4_11746</name>
</gene>
<protein>
    <recommendedName>
        <fullName evidence="2">Dihydrodipicolinate synthase</fullName>
    </recommendedName>
</protein>
<sequence length="89" mass="9899">MQLGDLKKAMKGVDIVQTTPFNKDGSLDLEGMRANTRWLLERTAGKDFIFTPLGSTGEFYNMSDDECKAVIKMVVEEVKGENVIITGRV</sequence>
<organism evidence="1">
    <name type="scientific">marine sediment metagenome</name>
    <dbReference type="NCBI Taxonomy" id="412755"/>
    <lineage>
        <taxon>unclassified sequences</taxon>
        <taxon>metagenomes</taxon>
        <taxon>ecological metagenomes</taxon>
    </lineage>
</organism>
<dbReference type="Gene3D" id="3.20.20.70">
    <property type="entry name" value="Aldolase class I"/>
    <property type="match status" value="1"/>
</dbReference>
<accession>X1SH68</accession>
<proteinExistence type="predicted"/>
<name>X1SH68_9ZZZZ</name>
<dbReference type="EMBL" id="BARW01005363">
    <property type="protein sequence ID" value="GAI78456.1"/>
    <property type="molecule type" value="Genomic_DNA"/>
</dbReference>